<dbReference type="EMBL" id="BMVG01000053">
    <property type="protein sequence ID" value="GHE14750.1"/>
    <property type="molecule type" value="Genomic_DNA"/>
</dbReference>
<name>A0A6B9JGB7_9ACTN</name>
<protein>
    <recommendedName>
        <fullName evidence="4">XRE family transcriptional regulator</fullName>
    </recommendedName>
</protein>
<keyword evidence="3" id="KW-1185">Reference proteome</keyword>
<evidence type="ECO:0008006" key="4">
    <source>
        <dbReference type="Google" id="ProtNLM"/>
    </source>
</evidence>
<reference evidence="1" key="1">
    <citation type="journal article" date="2014" name="Int. J. Syst. Evol. Microbiol.">
        <title>Complete genome sequence of Corynebacterium casei LMG S-19264T (=DSM 44701T), isolated from a smear-ripened cheese.</title>
        <authorList>
            <consortium name="US DOE Joint Genome Institute (JGI-PGF)"/>
            <person name="Walter F."/>
            <person name="Albersmeier A."/>
            <person name="Kalinowski J."/>
            <person name="Ruckert C."/>
        </authorList>
    </citation>
    <scope>NUCLEOTIDE SEQUENCE</scope>
    <source>
        <strain evidence="1">JCM 4714</strain>
    </source>
</reference>
<gene>
    <name evidence="1" type="ORF">GCM10010339_86850</name>
</gene>
<evidence type="ECO:0000313" key="3">
    <source>
        <dbReference type="Proteomes" id="UP000655443"/>
    </source>
</evidence>
<proteinExistence type="predicted"/>
<reference evidence="1" key="3">
    <citation type="submission" date="2020-09" db="EMBL/GenBank/DDBJ databases">
        <authorList>
            <person name="Sun Q."/>
            <person name="Ohkuma M."/>
        </authorList>
    </citation>
    <scope>NUCLEOTIDE SEQUENCE</scope>
    <source>
        <strain evidence="1">JCM 4714</strain>
    </source>
</reference>
<organism evidence="2">
    <name type="scientific">Streptomyces alanosinicus</name>
    <dbReference type="NCBI Taxonomy" id="68171"/>
    <lineage>
        <taxon>Bacteria</taxon>
        <taxon>Bacillati</taxon>
        <taxon>Actinomycetota</taxon>
        <taxon>Actinomycetes</taxon>
        <taxon>Kitasatosporales</taxon>
        <taxon>Streptomycetaceae</taxon>
        <taxon>Streptomyces</taxon>
    </lineage>
</organism>
<dbReference type="Proteomes" id="UP000655443">
    <property type="component" value="Unassembled WGS sequence"/>
</dbReference>
<reference evidence="2" key="2">
    <citation type="journal article" date="2019" name="Angew. Chem. Int. Ed. Engl.">
        <title>Biosynthesis of the nitrogen-nitrogen bond-containing L-alanosine.</title>
        <authorList>
            <person name="Wang M."/>
            <person name="Niikura H."/>
            <person name="He H.Y."/>
            <person name="Daniel-Ivad P."/>
            <person name="Ryan K."/>
        </authorList>
    </citation>
    <scope>NUCLEOTIDE SEQUENCE</scope>
    <source>
        <strain evidence="2">DSM 40606</strain>
    </source>
</reference>
<sequence>MESQASLSETLRRLDVLIDEHGLRRSDVLDPKQLAVQTAQPETVVAHLLNGGAPPVDTVSERASARIKTLSNDYLARTGKRMSDLAAEVSLRSGVSEVWARQVCDGKKTPNIELLHHLVGFFGVDGGESFFTASADEALNRVLLSVLAKLDNPGTDPVGALLDRYGVKAADLRQHGSMTRQQLERVLEGVLRSVVPEEGEPK</sequence>
<evidence type="ECO:0000313" key="1">
    <source>
        <dbReference type="EMBL" id="GHE14750.1"/>
    </source>
</evidence>
<dbReference type="AlphaFoldDB" id="A0A6B9JGB7"/>
<accession>A0A6B9JGB7</accession>
<dbReference type="EMBL" id="MN626712">
    <property type="protein sequence ID" value="QGZ20047.1"/>
    <property type="molecule type" value="Genomic_DNA"/>
</dbReference>
<evidence type="ECO:0000313" key="2">
    <source>
        <dbReference type="EMBL" id="QGZ20047.1"/>
    </source>
</evidence>